<dbReference type="Pfam" id="PF18949">
    <property type="entry name" value="DUF5693"/>
    <property type="match status" value="1"/>
</dbReference>
<feature type="transmembrane region" description="Helical" evidence="1">
    <location>
        <begin position="373"/>
        <end position="389"/>
    </location>
</feature>
<dbReference type="AlphaFoldDB" id="A0A101I7J1"/>
<keyword evidence="1" id="KW-1133">Transmembrane helix</keyword>
<protein>
    <submittedName>
        <fullName evidence="3">Uncharacterized protein</fullName>
    </submittedName>
</protein>
<accession>A0A101I7J1</accession>
<evidence type="ECO:0000313" key="3">
    <source>
        <dbReference type="EMBL" id="KUK89430.1"/>
    </source>
</evidence>
<feature type="transmembrane region" description="Helical" evidence="1">
    <location>
        <begin position="326"/>
        <end position="341"/>
    </location>
</feature>
<evidence type="ECO:0000313" key="5">
    <source>
        <dbReference type="Proteomes" id="UP000055014"/>
    </source>
</evidence>
<organism evidence="3 5">
    <name type="scientific">Mesotoga infera</name>
    <dbReference type="NCBI Taxonomy" id="1236046"/>
    <lineage>
        <taxon>Bacteria</taxon>
        <taxon>Thermotogati</taxon>
        <taxon>Thermotogota</taxon>
        <taxon>Thermotogae</taxon>
        <taxon>Kosmotogales</taxon>
        <taxon>Kosmotogaceae</taxon>
        <taxon>Mesotoga</taxon>
    </lineage>
</organism>
<feature type="transmembrane region" description="Helical" evidence="1">
    <location>
        <begin position="205"/>
        <end position="223"/>
    </location>
</feature>
<dbReference type="Proteomes" id="UP000055014">
    <property type="component" value="Unassembled WGS sequence"/>
</dbReference>
<sequence length="467" mass="52076">MGLLLSLLYIPWRFSLDSNYNRAAIVTEKKVDGIPSKQLIYVSDLEGISELDSSVVFVDLRDDWNRLEEILDLRVPVILTGVSPYPVSELASILDIHCAYTGYMEFDERGQYVLDVLKARDNKSLVFRVHNLKKKEYPNYDIDRAVTRYIRSVRERSVDALLFFTPPVDFDYDELVQKSYEELKQQDLISGEITSPRAGSSRFKLLSALFIFVLILSISPLAAVGTTVVFLIFPTIGLPLAAVAGEFAIYRRLSSLDTGVLKGFLLFFSLSVFLGISINASMVGVEFQNGLELFRGVKVSLVALPGWLFVTGFVKSVSRKISKGDLLILALAGVAAGYYILRSGNFSFVLDSERIVRDYLDNLLLVRPRFKELLAYPLLAILIYFSFDIKGKLAPIISSGGSLVIVSIVNTFCHATVPLWTGLLRSLYGLLFGTVISMILIAFVKKYNKFGRAVEGSLNEVDGNQSN</sequence>
<keyword evidence="1" id="KW-0472">Membrane</keyword>
<evidence type="ECO:0000256" key="1">
    <source>
        <dbReference type="SAM" id="Phobius"/>
    </source>
</evidence>
<name>A0A101I7J1_9BACT</name>
<gene>
    <name evidence="2" type="ORF">XD86_0466</name>
    <name evidence="3" type="ORF">XE02_1032</name>
</gene>
<evidence type="ECO:0000313" key="2">
    <source>
        <dbReference type="EMBL" id="KUK68003.1"/>
    </source>
</evidence>
<feature type="transmembrane region" description="Helical" evidence="1">
    <location>
        <begin position="401"/>
        <end position="420"/>
    </location>
</feature>
<dbReference type="PATRIC" id="fig|1236046.5.peg.824"/>
<feature type="transmembrane region" description="Helical" evidence="1">
    <location>
        <begin position="426"/>
        <end position="444"/>
    </location>
</feature>
<dbReference type="InterPro" id="IPR043748">
    <property type="entry name" value="DUF5693"/>
</dbReference>
<dbReference type="EMBL" id="LGGH01000047">
    <property type="protein sequence ID" value="KUK68003.1"/>
    <property type="molecule type" value="Genomic_DNA"/>
</dbReference>
<dbReference type="Proteomes" id="UP000054260">
    <property type="component" value="Unassembled WGS sequence"/>
</dbReference>
<feature type="transmembrane region" description="Helical" evidence="1">
    <location>
        <begin position="261"/>
        <end position="281"/>
    </location>
</feature>
<feature type="transmembrane region" description="Helical" evidence="1">
    <location>
        <begin position="293"/>
        <end position="314"/>
    </location>
</feature>
<dbReference type="EMBL" id="LGGW01000090">
    <property type="protein sequence ID" value="KUK89430.1"/>
    <property type="molecule type" value="Genomic_DNA"/>
</dbReference>
<comment type="caution">
    <text evidence="3">The sequence shown here is derived from an EMBL/GenBank/DDBJ whole genome shotgun (WGS) entry which is preliminary data.</text>
</comment>
<keyword evidence="1" id="KW-0812">Transmembrane</keyword>
<reference evidence="3" key="1">
    <citation type="journal article" date="2015" name="MBio">
        <title>Genome-resolved metagenomic analysis reveals roles for candidate phyla and other microbial community members in biogeochemical transformations in oil reservoirs.</title>
        <authorList>
            <person name="Hu P."/>
            <person name="Tom L."/>
            <person name="Singh A."/>
            <person name="Thomas B.C."/>
            <person name="Baker B.J."/>
            <person name="Piceno Y.M."/>
            <person name="Andersen G.L."/>
            <person name="Banfield J.F."/>
        </authorList>
    </citation>
    <scope>NUCLEOTIDE SEQUENCE [LARGE SCALE GENOMIC DNA]</scope>
    <source>
        <strain evidence="2">46_47</strain>
        <strain evidence="3">46_70</strain>
    </source>
</reference>
<reference evidence="4 5" key="2">
    <citation type="journal article" date="2015" name="MBio">
        <title>Genome-Resolved Metagenomic Analysis Reveals Roles for Candidate Phyla and Other Microbial Community Members in Biogeochemical Transformations in Oil Reservoirs.</title>
        <authorList>
            <person name="Hu P."/>
            <person name="Tom L."/>
            <person name="Singh A."/>
            <person name="Thomas B.C."/>
            <person name="Baker B.J."/>
            <person name="Piceno Y.M."/>
            <person name="Andersen G.L."/>
            <person name="Banfield J.F."/>
        </authorList>
    </citation>
    <scope>NUCLEOTIDE SEQUENCE [LARGE SCALE GENOMIC DNA]</scope>
</reference>
<feature type="transmembrane region" description="Helical" evidence="1">
    <location>
        <begin position="229"/>
        <end position="249"/>
    </location>
</feature>
<evidence type="ECO:0000313" key="4">
    <source>
        <dbReference type="Proteomes" id="UP000054260"/>
    </source>
</evidence>
<proteinExistence type="predicted"/>